<accession>A0AA40KTL0</accession>
<protein>
    <submittedName>
        <fullName evidence="1">Uncharacterized protein</fullName>
    </submittedName>
</protein>
<evidence type="ECO:0000313" key="2">
    <source>
        <dbReference type="Proteomes" id="UP001177670"/>
    </source>
</evidence>
<proteinExistence type="predicted"/>
<organism evidence="1 2">
    <name type="scientific">Melipona bicolor</name>
    <dbReference type="NCBI Taxonomy" id="60889"/>
    <lineage>
        <taxon>Eukaryota</taxon>
        <taxon>Metazoa</taxon>
        <taxon>Ecdysozoa</taxon>
        <taxon>Arthropoda</taxon>
        <taxon>Hexapoda</taxon>
        <taxon>Insecta</taxon>
        <taxon>Pterygota</taxon>
        <taxon>Neoptera</taxon>
        <taxon>Endopterygota</taxon>
        <taxon>Hymenoptera</taxon>
        <taxon>Apocrita</taxon>
        <taxon>Aculeata</taxon>
        <taxon>Apoidea</taxon>
        <taxon>Anthophila</taxon>
        <taxon>Apidae</taxon>
        <taxon>Melipona</taxon>
    </lineage>
</organism>
<evidence type="ECO:0000313" key="1">
    <source>
        <dbReference type="EMBL" id="KAK1132315.1"/>
    </source>
</evidence>
<feature type="non-terminal residue" evidence="1">
    <location>
        <position position="135"/>
    </location>
</feature>
<dbReference type="AlphaFoldDB" id="A0AA40KTL0"/>
<dbReference type="EMBL" id="JAHYIQ010000005">
    <property type="protein sequence ID" value="KAK1132315.1"/>
    <property type="molecule type" value="Genomic_DNA"/>
</dbReference>
<gene>
    <name evidence="1" type="ORF">K0M31_016426</name>
</gene>
<sequence length="135" mass="14512">MTPTNQVQYTDKERHDPRTCGVHTTIVPSLHAVSSVLSPGGVSPSLPSTAFRVFSHVRPRSGRVGSARLSRIAESFGPSILGQVAFDPEGTLAFDGCDSAASTKIRIANPKLPEFYRGMSIIGNSFSSICIRHRT</sequence>
<dbReference type="Proteomes" id="UP001177670">
    <property type="component" value="Unassembled WGS sequence"/>
</dbReference>
<reference evidence="1" key="1">
    <citation type="submission" date="2021-10" db="EMBL/GenBank/DDBJ databases">
        <title>Melipona bicolor Genome sequencing and assembly.</title>
        <authorList>
            <person name="Araujo N.S."/>
            <person name="Arias M.C."/>
        </authorList>
    </citation>
    <scope>NUCLEOTIDE SEQUENCE</scope>
    <source>
        <strain evidence="1">USP_2M_L1-L4_2017</strain>
        <tissue evidence="1">Whole body</tissue>
    </source>
</reference>
<keyword evidence="2" id="KW-1185">Reference proteome</keyword>
<name>A0AA40KTL0_9HYME</name>
<comment type="caution">
    <text evidence="1">The sequence shown here is derived from an EMBL/GenBank/DDBJ whole genome shotgun (WGS) entry which is preliminary data.</text>
</comment>